<evidence type="ECO:0000313" key="1">
    <source>
        <dbReference type="EMBL" id="DAD77961.1"/>
    </source>
</evidence>
<proteinExistence type="predicted"/>
<reference evidence="1" key="1">
    <citation type="journal article" date="2021" name="Proc. Natl. Acad. Sci. U.S.A.">
        <title>A Catalog of Tens of Thousands of Viruses from Human Metagenomes Reveals Hidden Associations with Chronic Diseases.</title>
        <authorList>
            <person name="Tisza M.J."/>
            <person name="Buck C.B."/>
        </authorList>
    </citation>
    <scope>NUCLEOTIDE SEQUENCE</scope>
    <source>
        <strain evidence="1">CtHDv29</strain>
    </source>
</reference>
<sequence>MKRKETQMKVRLTFLEPVLGTWPSNENVARDFIASKAPDASTIEDEIAALGADVVADKGMTVFPRANGCPVLYDYQIKGFFKDACGMLTRVKSTKSSSLKAYKKIIDGLIFVEPRHIPIQVSGEIGECQRPLRAPTPQGERVALANSEEIPAGSTIEFEITMLDEKAHKDIVLEWLDYGRLRGIGQWRNSGKGRFTYEVLD</sequence>
<dbReference type="EMBL" id="BK014836">
    <property type="protein sequence ID" value="DAD77961.1"/>
    <property type="molecule type" value="Genomic_DNA"/>
</dbReference>
<name>A0A8S5M6K2_9CAUD</name>
<accession>A0A8S5M6K2</accession>
<organism evidence="1">
    <name type="scientific">Siphoviridae sp. ctHDv29</name>
    <dbReference type="NCBI Taxonomy" id="2826228"/>
    <lineage>
        <taxon>Viruses</taxon>
        <taxon>Duplodnaviria</taxon>
        <taxon>Heunggongvirae</taxon>
        <taxon>Uroviricota</taxon>
        <taxon>Caudoviricetes</taxon>
    </lineage>
</organism>
<protein>
    <submittedName>
        <fullName evidence="1">Cas system-associated RAMP superfamily protein</fullName>
    </submittedName>
</protein>